<organism evidence="1 2">
    <name type="scientific">Vaccinium darrowii</name>
    <dbReference type="NCBI Taxonomy" id="229202"/>
    <lineage>
        <taxon>Eukaryota</taxon>
        <taxon>Viridiplantae</taxon>
        <taxon>Streptophyta</taxon>
        <taxon>Embryophyta</taxon>
        <taxon>Tracheophyta</taxon>
        <taxon>Spermatophyta</taxon>
        <taxon>Magnoliopsida</taxon>
        <taxon>eudicotyledons</taxon>
        <taxon>Gunneridae</taxon>
        <taxon>Pentapetalae</taxon>
        <taxon>asterids</taxon>
        <taxon>Ericales</taxon>
        <taxon>Ericaceae</taxon>
        <taxon>Vaccinioideae</taxon>
        <taxon>Vaccinieae</taxon>
        <taxon>Vaccinium</taxon>
    </lineage>
</organism>
<protein>
    <submittedName>
        <fullName evidence="1">Uncharacterized protein</fullName>
    </submittedName>
</protein>
<name>A0ACB7XI45_9ERIC</name>
<evidence type="ECO:0000313" key="2">
    <source>
        <dbReference type="Proteomes" id="UP000828048"/>
    </source>
</evidence>
<accession>A0ACB7XI45</accession>
<evidence type="ECO:0000313" key="1">
    <source>
        <dbReference type="EMBL" id="KAH7840456.1"/>
    </source>
</evidence>
<comment type="caution">
    <text evidence="1">The sequence shown here is derived from an EMBL/GenBank/DDBJ whole genome shotgun (WGS) entry which is preliminary data.</text>
</comment>
<keyword evidence="2" id="KW-1185">Reference proteome</keyword>
<dbReference type="Proteomes" id="UP000828048">
    <property type="component" value="Chromosome 10"/>
</dbReference>
<gene>
    <name evidence="1" type="ORF">Vadar_017229</name>
</gene>
<sequence length="104" mass="11754">MDRQRLVIPPTVSLAFGVPFWIVFKLLFTPSTAPAAFGGFGLGYMMYDVTHYYLHHAQPTGEAARNLKKYHLNHHFRIQNRGFGVTSSFWDIVIGTVPQTKAEA</sequence>
<dbReference type="EMBL" id="CM037160">
    <property type="protein sequence ID" value="KAH7840456.1"/>
    <property type="molecule type" value="Genomic_DNA"/>
</dbReference>
<proteinExistence type="predicted"/>
<reference evidence="1 2" key="1">
    <citation type="journal article" date="2021" name="Hortic Res">
        <title>High-quality reference genome and annotation aids understanding of berry development for evergreen blueberry (Vaccinium darrowii).</title>
        <authorList>
            <person name="Yu J."/>
            <person name="Hulse-Kemp A.M."/>
            <person name="Babiker E."/>
            <person name="Staton M."/>
        </authorList>
    </citation>
    <scope>NUCLEOTIDE SEQUENCE [LARGE SCALE GENOMIC DNA]</scope>
    <source>
        <strain evidence="2">cv. NJ 8807/NJ 8810</strain>
        <tissue evidence="1">Young leaf</tissue>
    </source>
</reference>